<dbReference type="SUPFAM" id="SSF46689">
    <property type="entry name" value="Homeodomain-like"/>
    <property type="match status" value="1"/>
</dbReference>
<dbReference type="GeneTree" id="ENSGT00940000154537"/>
<proteinExistence type="predicted"/>
<keyword evidence="10" id="KW-1185">Reference proteome</keyword>
<dbReference type="InterPro" id="IPR001356">
    <property type="entry name" value="HD"/>
</dbReference>
<evidence type="ECO:0000313" key="10">
    <source>
        <dbReference type="Proteomes" id="UP000002279"/>
    </source>
</evidence>
<comment type="subcellular location">
    <subcellularLocation>
        <location evidence="1 5 6">Nucleus</location>
    </subcellularLocation>
</comment>
<evidence type="ECO:0000256" key="6">
    <source>
        <dbReference type="RuleBase" id="RU000682"/>
    </source>
</evidence>
<feature type="compositionally biased region" description="Pro residues" evidence="7">
    <location>
        <begin position="272"/>
        <end position="290"/>
    </location>
</feature>
<keyword evidence="4 5" id="KW-0539">Nucleus</keyword>
<dbReference type="Ensembl" id="ENSOANT00000068798.1">
    <property type="protein sequence ID" value="ENSOANP00000043578.1"/>
    <property type="gene ID" value="ENSOANG00000047618.1"/>
</dbReference>
<dbReference type="PANTHER" id="PTHR46123">
    <property type="entry name" value="MIX-TYPE HOMEOBOX GENE 1-RELATED"/>
    <property type="match status" value="1"/>
</dbReference>
<dbReference type="InterPro" id="IPR051306">
    <property type="entry name" value="Homeobox_regulator"/>
</dbReference>
<dbReference type="PROSITE" id="PS50071">
    <property type="entry name" value="HOMEOBOX_2"/>
    <property type="match status" value="1"/>
</dbReference>
<sequence>QIPTVIYFIFSLTRLTFFPHFFLLDCPVSISPTIAREGARRKRTTFNKTQLEILVKSFNKDPYPGIGVREHLASLIQIPESRIQVWFQNRRARQLGQKKKLEVLAATKQAHVQRQPQLIADGQGPQAAAPAFSSDAGIFLQYAAQPLSGDVRLGPRPGTSPASLGGSGTDGTEIETPGHSHFLTPEAFQFYLGAGTTTTCGDSGSPTPEPQLSPAATQLRPCYQRPPYGNQPAIPALYPGRADLQEDGQRRCQLSQQFQRRPEPPQLERFPRPPQQPPHPQPELPRPPQYQPQSHQARHPHPPPLPQPFQPQWPQLPHLQAQPLQSLFTQDQEASPACQNTDSPDMKNLQLHFLDGLFEGEDPQFLGISQEVLSLGFELESSNNEVV</sequence>
<reference evidence="9" key="2">
    <citation type="submission" date="2025-08" db="UniProtKB">
        <authorList>
            <consortium name="Ensembl"/>
        </authorList>
    </citation>
    <scope>IDENTIFICATION</scope>
    <source>
        <strain evidence="9">Glennie</strain>
    </source>
</reference>
<keyword evidence="2 5" id="KW-0238">DNA-binding</keyword>
<evidence type="ECO:0000256" key="5">
    <source>
        <dbReference type="PROSITE-ProRule" id="PRU00108"/>
    </source>
</evidence>
<reference evidence="9 10" key="1">
    <citation type="journal article" date="2008" name="Nature">
        <title>Genome analysis of the platypus reveals unique signatures of evolution.</title>
        <authorList>
            <person name="Warren W.C."/>
            <person name="Hillier L.W."/>
            <person name="Marshall Graves J.A."/>
            <person name="Birney E."/>
            <person name="Ponting C.P."/>
            <person name="Grutzner F."/>
            <person name="Belov K."/>
            <person name="Miller W."/>
            <person name="Clarke L."/>
            <person name="Chinwalla A.T."/>
            <person name="Yang S.P."/>
            <person name="Heger A."/>
            <person name="Locke D.P."/>
            <person name="Miethke P."/>
            <person name="Waters P.D."/>
            <person name="Veyrunes F."/>
            <person name="Fulton L."/>
            <person name="Fulton B."/>
            <person name="Graves T."/>
            <person name="Wallis J."/>
            <person name="Puente X.S."/>
            <person name="Lopez-Otin C."/>
            <person name="Ordonez G.R."/>
            <person name="Eichler E.E."/>
            <person name="Chen L."/>
            <person name="Cheng Z."/>
            <person name="Deakin J.E."/>
            <person name="Alsop A."/>
            <person name="Thompson K."/>
            <person name="Kirby P."/>
            <person name="Papenfuss A.T."/>
            <person name="Wakefield M.J."/>
            <person name="Olender T."/>
            <person name="Lancet D."/>
            <person name="Huttley G.A."/>
            <person name="Smit A.F."/>
            <person name="Pask A."/>
            <person name="Temple-Smith P."/>
            <person name="Batzer M.A."/>
            <person name="Walker J.A."/>
            <person name="Konkel M.K."/>
            <person name="Harris R.S."/>
            <person name="Whittington C.M."/>
            <person name="Wong E.S."/>
            <person name="Gemmell N.J."/>
            <person name="Buschiazzo E."/>
            <person name="Vargas Jentzsch I.M."/>
            <person name="Merkel A."/>
            <person name="Schmitz J."/>
            <person name="Zemann A."/>
            <person name="Churakov G."/>
            <person name="Kriegs J.O."/>
            <person name="Brosius J."/>
            <person name="Murchison E.P."/>
            <person name="Sachidanandam R."/>
            <person name="Smith C."/>
            <person name="Hannon G.J."/>
            <person name="Tsend-Ayush E."/>
            <person name="McMillan D."/>
            <person name="Attenborough R."/>
            <person name="Rens W."/>
            <person name="Ferguson-Smith M."/>
            <person name="Lefevre C.M."/>
            <person name="Sharp J.A."/>
            <person name="Nicholas K.R."/>
            <person name="Ray D.A."/>
            <person name="Kube M."/>
            <person name="Reinhardt R."/>
            <person name="Pringle T.H."/>
            <person name="Taylor J."/>
            <person name="Jones R.C."/>
            <person name="Nixon B."/>
            <person name="Dacheux J.L."/>
            <person name="Niwa H."/>
            <person name="Sekita Y."/>
            <person name="Huang X."/>
            <person name="Stark A."/>
            <person name="Kheradpour P."/>
            <person name="Kellis M."/>
            <person name="Flicek P."/>
            <person name="Chen Y."/>
            <person name="Webber C."/>
            <person name="Hardison R."/>
            <person name="Nelson J."/>
            <person name="Hallsworth-Pepin K."/>
            <person name="Delehaunty K."/>
            <person name="Markovic C."/>
            <person name="Minx P."/>
            <person name="Feng Y."/>
            <person name="Kremitzki C."/>
            <person name="Mitreva M."/>
            <person name="Glasscock J."/>
            <person name="Wylie T."/>
            <person name="Wohldmann P."/>
            <person name="Thiru P."/>
            <person name="Nhan M.N."/>
            <person name="Pohl C.S."/>
            <person name="Smith S.M."/>
            <person name="Hou S."/>
            <person name="Nefedov M."/>
            <person name="de Jong P.J."/>
            <person name="Renfree M.B."/>
            <person name="Mardis E.R."/>
            <person name="Wilson R.K."/>
        </authorList>
    </citation>
    <scope>NUCLEOTIDE SEQUENCE [LARGE SCALE GENOMIC DNA]</scope>
    <source>
        <strain evidence="9 10">Glennie</strain>
    </source>
</reference>
<feature type="domain" description="Homeobox" evidence="8">
    <location>
        <begin position="37"/>
        <end position="97"/>
    </location>
</feature>
<dbReference type="AlphaFoldDB" id="A0A6I8NSN5"/>
<feature type="compositionally biased region" description="Pro residues" evidence="7">
    <location>
        <begin position="302"/>
        <end position="311"/>
    </location>
</feature>
<dbReference type="Gene3D" id="1.10.10.60">
    <property type="entry name" value="Homeodomain-like"/>
    <property type="match status" value="1"/>
</dbReference>
<evidence type="ECO:0000256" key="4">
    <source>
        <dbReference type="ARBA" id="ARBA00023242"/>
    </source>
</evidence>
<dbReference type="GO" id="GO:0005634">
    <property type="term" value="C:nucleus"/>
    <property type="evidence" value="ECO:0007669"/>
    <property type="project" value="UniProtKB-SubCell"/>
</dbReference>
<evidence type="ECO:0000256" key="2">
    <source>
        <dbReference type="ARBA" id="ARBA00023125"/>
    </source>
</evidence>
<evidence type="ECO:0000256" key="3">
    <source>
        <dbReference type="ARBA" id="ARBA00023155"/>
    </source>
</evidence>
<protein>
    <recommendedName>
        <fullName evidence="8">Homeobox domain-containing protein</fullName>
    </recommendedName>
</protein>
<dbReference type="GO" id="GO:0003677">
    <property type="term" value="F:DNA binding"/>
    <property type="evidence" value="ECO:0007669"/>
    <property type="project" value="UniProtKB-UniRule"/>
</dbReference>
<dbReference type="Proteomes" id="UP000002279">
    <property type="component" value="Chromosome 3"/>
</dbReference>
<feature type="region of interest" description="Disordered" evidence="7">
    <location>
        <begin position="150"/>
        <end position="180"/>
    </location>
</feature>
<name>A0A6I8NSN5_ORNAN</name>
<dbReference type="PANTHER" id="PTHR46123:SF4">
    <property type="entry name" value="MIX-TYPE HOMEOBOX GENE 1-RELATED"/>
    <property type="match status" value="1"/>
</dbReference>
<dbReference type="Bgee" id="ENSOANG00000047618">
    <property type="expression patterns" value="Expressed in ovary and 1 other cell type or tissue"/>
</dbReference>
<organism evidence="9 10">
    <name type="scientific">Ornithorhynchus anatinus</name>
    <name type="common">Duckbill platypus</name>
    <dbReference type="NCBI Taxonomy" id="9258"/>
    <lineage>
        <taxon>Eukaryota</taxon>
        <taxon>Metazoa</taxon>
        <taxon>Chordata</taxon>
        <taxon>Craniata</taxon>
        <taxon>Vertebrata</taxon>
        <taxon>Euteleostomi</taxon>
        <taxon>Mammalia</taxon>
        <taxon>Monotremata</taxon>
        <taxon>Ornithorhynchidae</taxon>
        <taxon>Ornithorhynchus</taxon>
    </lineage>
</organism>
<accession>A0A6I8NSN5</accession>
<reference evidence="9" key="3">
    <citation type="submission" date="2025-09" db="UniProtKB">
        <authorList>
            <consortium name="Ensembl"/>
        </authorList>
    </citation>
    <scope>IDENTIFICATION</scope>
    <source>
        <strain evidence="9">Glennie</strain>
    </source>
</reference>
<evidence type="ECO:0000259" key="8">
    <source>
        <dbReference type="PROSITE" id="PS50071"/>
    </source>
</evidence>
<dbReference type="InterPro" id="IPR009057">
    <property type="entry name" value="Homeodomain-like_sf"/>
</dbReference>
<evidence type="ECO:0000313" key="9">
    <source>
        <dbReference type="Ensembl" id="ENSOANP00000043578.1"/>
    </source>
</evidence>
<dbReference type="SMART" id="SM00389">
    <property type="entry name" value="HOX"/>
    <property type="match status" value="1"/>
</dbReference>
<keyword evidence="3 5" id="KW-0371">Homeobox</keyword>
<evidence type="ECO:0000256" key="7">
    <source>
        <dbReference type="SAM" id="MobiDB-lite"/>
    </source>
</evidence>
<feature type="DNA-binding region" description="Homeobox" evidence="5">
    <location>
        <begin position="39"/>
        <end position="98"/>
    </location>
</feature>
<dbReference type="Pfam" id="PF00046">
    <property type="entry name" value="Homeodomain"/>
    <property type="match status" value="1"/>
</dbReference>
<evidence type="ECO:0000256" key="1">
    <source>
        <dbReference type="ARBA" id="ARBA00004123"/>
    </source>
</evidence>
<dbReference type="CDD" id="cd00086">
    <property type="entry name" value="homeodomain"/>
    <property type="match status" value="1"/>
</dbReference>
<feature type="region of interest" description="Disordered" evidence="7">
    <location>
        <begin position="246"/>
        <end position="315"/>
    </location>
</feature>